<gene>
    <name evidence="2" type="ORF">ABEB36_004708</name>
</gene>
<proteinExistence type="predicted"/>
<dbReference type="AlphaFoldDB" id="A0ABD1F4U3"/>
<organism evidence="2 3">
    <name type="scientific">Hypothenemus hampei</name>
    <name type="common">Coffee berry borer</name>
    <dbReference type="NCBI Taxonomy" id="57062"/>
    <lineage>
        <taxon>Eukaryota</taxon>
        <taxon>Metazoa</taxon>
        <taxon>Ecdysozoa</taxon>
        <taxon>Arthropoda</taxon>
        <taxon>Hexapoda</taxon>
        <taxon>Insecta</taxon>
        <taxon>Pterygota</taxon>
        <taxon>Neoptera</taxon>
        <taxon>Endopterygota</taxon>
        <taxon>Coleoptera</taxon>
        <taxon>Polyphaga</taxon>
        <taxon>Cucujiformia</taxon>
        <taxon>Curculionidae</taxon>
        <taxon>Scolytinae</taxon>
        <taxon>Hypothenemus</taxon>
    </lineage>
</organism>
<dbReference type="Proteomes" id="UP001566132">
    <property type="component" value="Unassembled WGS sequence"/>
</dbReference>
<comment type="caution">
    <text evidence="2">The sequence shown here is derived from an EMBL/GenBank/DDBJ whole genome shotgun (WGS) entry which is preliminary data.</text>
</comment>
<dbReference type="PANTHER" id="PTHR33480">
    <property type="entry name" value="SET DOMAIN-CONTAINING PROTEIN-RELATED"/>
    <property type="match status" value="1"/>
</dbReference>
<feature type="compositionally biased region" description="Low complexity" evidence="1">
    <location>
        <begin position="441"/>
        <end position="450"/>
    </location>
</feature>
<dbReference type="PANTHER" id="PTHR33480:SF1">
    <property type="entry name" value="TYR RECOMBINASE DOMAIN-CONTAINING PROTEIN"/>
    <property type="match status" value="1"/>
</dbReference>
<keyword evidence="3" id="KW-1185">Reference proteome</keyword>
<accession>A0ABD1F4U3</accession>
<name>A0ABD1F4U3_HYPHA</name>
<evidence type="ECO:0000313" key="2">
    <source>
        <dbReference type="EMBL" id="KAL1510052.1"/>
    </source>
</evidence>
<sequence>MRADEISMVAKKDSLICAFGARYIKIHREKHFINVTSRKMRELARLLIELRKIDNSTASLFDALKPKYFDSIIAATKIVAKYDTEKNKYDSPTYALNMGTTLKQCANLAIIMALKRKNVSQTVSAADTEAELKTFIQIVQAQWHFEISSQAASDLNLNKWNKVTIVPLASDLKLLKEFLCLKANDAVNKLQVESDLTSYKILLEIVYCRVLILNRRRPGELQRLPLHIYESCTNGEKNNYEEFSDIVTPSEKILLKKFKRVVIRGKRGRGVPVLFSDDIQNHIKVLLHHRPIFLSKKNIYLFGNPGTIEPICGYKILNKYAHSCGAKNPKAISSTKLRKHLATLTQIFSMTDSDLEQLATFMGHSIGVHRGNYRLPNDVYQTAKISKLLLLMENGGTVDFKGKTLNEININMEEDLMEKNDVDDETSDIEEPIHPIPLPPTNTETNNSEVESNKKSKSIKIPWTEEQKKIVRLYFAQHIKKRKPPKRLECEALKDKNTEILNNKDWLKIKVFIQNEYNKKSKK</sequence>
<dbReference type="EMBL" id="JBDJPC010000003">
    <property type="protein sequence ID" value="KAL1510052.1"/>
    <property type="molecule type" value="Genomic_DNA"/>
</dbReference>
<evidence type="ECO:0000313" key="3">
    <source>
        <dbReference type="Proteomes" id="UP001566132"/>
    </source>
</evidence>
<evidence type="ECO:0000256" key="1">
    <source>
        <dbReference type="SAM" id="MobiDB-lite"/>
    </source>
</evidence>
<reference evidence="2 3" key="1">
    <citation type="submission" date="2024-05" db="EMBL/GenBank/DDBJ databases">
        <title>Genetic variation in Jamaican populations of the coffee berry borer (Hypothenemus hampei).</title>
        <authorList>
            <person name="Errbii M."/>
            <person name="Myrie A."/>
        </authorList>
    </citation>
    <scope>NUCLEOTIDE SEQUENCE [LARGE SCALE GENOMIC DNA]</scope>
    <source>
        <strain evidence="2">JA-Hopewell-2020-01-JO</strain>
        <tissue evidence="2">Whole body</tissue>
    </source>
</reference>
<protein>
    <submittedName>
        <fullName evidence="2">Uncharacterized protein</fullName>
    </submittedName>
</protein>
<feature type="region of interest" description="Disordered" evidence="1">
    <location>
        <begin position="422"/>
        <end position="454"/>
    </location>
</feature>